<name>A0A4Q0T9C6_9BACT</name>
<reference evidence="2" key="2">
    <citation type="submission" date="2019-02" db="EMBL/GenBank/DDBJ databases">
        <title>Granulicella sibirica sp. nov., a psychrotolerant acidobacterium isolated from an organic soil layer in forested tundra, West Siberia.</title>
        <authorList>
            <person name="Oshkin I.Y."/>
            <person name="Kulichevskaya I.S."/>
            <person name="Rijpstra W.I.C."/>
            <person name="Sinninghe Damste J.S."/>
            <person name="Rakitin A.L."/>
            <person name="Ravin N.V."/>
            <person name="Dedysh S.N."/>
        </authorList>
    </citation>
    <scope>NUCLEOTIDE SEQUENCE [LARGE SCALE GENOMIC DNA]</scope>
    <source>
        <strain evidence="2">AF10</strain>
    </source>
</reference>
<evidence type="ECO:0000313" key="1">
    <source>
        <dbReference type="EMBL" id="RXH58221.1"/>
    </source>
</evidence>
<protein>
    <submittedName>
        <fullName evidence="1">Uncharacterized protein</fullName>
    </submittedName>
</protein>
<dbReference type="Proteomes" id="UP000289437">
    <property type="component" value="Unassembled WGS sequence"/>
</dbReference>
<accession>A0A4Q0T9C6</accession>
<organism evidence="1 2">
    <name type="scientific">Granulicella sibirica</name>
    <dbReference type="NCBI Taxonomy" id="2479048"/>
    <lineage>
        <taxon>Bacteria</taxon>
        <taxon>Pseudomonadati</taxon>
        <taxon>Acidobacteriota</taxon>
        <taxon>Terriglobia</taxon>
        <taxon>Terriglobales</taxon>
        <taxon>Acidobacteriaceae</taxon>
        <taxon>Granulicella</taxon>
    </lineage>
</organism>
<reference evidence="1 2" key="1">
    <citation type="submission" date="2018-11" db="EMBL/GenBank/DDBJ databases">
        <authorList>
            <person name="Mardanov A.V."/>
            <person name="Ravin N.V."/>
            <person name="Dedysh S.N."/>
        </authorList>
    </citation>
    <scope>NUCLEOTIDE SEQUENCE [LARGE SCALE GENOMIC DNA]</scope>
    <source>
        <strain evidence="1 2">AF10</strain>
    </source>
</reference>
<dbReference type="AlphaFoldDB" id="A0A4Q0T9C6"/>
<sequence length="43" mass="4822">MRTMNDLATLLDASLGSLVIEAEALLNIKQAPVRKLTNRQKRQ</sequence>
<dbReference type="EMBL" id="RDSM01000001">
    <property type="protein sequence ID" value="RXH58221.1"/>
    <property type="molecule type" value="Genomic_DNA"/>
</dbReference>
<evidence type="ECO:0000313" key="2">
    <source>
        <dbReference type="Proteomes" id="UP000289437"/>
    </source>
</evidence>
<gene>
    <name evidence="1" type="ORF">GRAN_1531</name>
</gene>
<proteinExistence type="predicted"/>
<keyword evidence="2" id="KW-1185">Reference proteome</keyword>
<comment type="caution">
    <text evidence="1">The sequence shown here is derived from an EMBL/GenBank/DDBJ whole genome shotgun (WGS) entry which is preliminary data.</text>
</comment>